<sequence length="60" mass="6006">METVTLVAAVVLVCGCIALIVRAVVDAQAPNDRGHTGSGDEEGPGYDGDDVLCSQSCGIG</sequence>
<organism evidence="2 3">
    <name type="scientific">Nocardia wallacei</name>
    <dbReference type="NCBI Taxonomy" id="480035"/>
    <lineage>
        <taxon>Bacteria</taxon>
        <taxon>Bacillati</taxon>
        <taxon>Actinomycetota</taxon>
        <taxon>Actinomycetes</taxon>
        <taxon>Mycobacteriales</taxon>
        <taxon>Nocardiaceae</taxon>
        <taxon>Nocardia</taxon>
    </lineage>
</organism>
<proteinExistence type="predicted"/>
<reference evidence="2 3" key="1">
    <citation type="submission" date="2020-08" db="EMBL/GenBank/DDBJ databases">
        <title>Genome Sequencing of Nocardia wallacei strain FMUON74 and assembly.</title>
        <authorList>
            <person name="Toyokawa M."/>
            <person name="Uesaka K."/>
        </authorList>
    </citation>
    <scope>NUCLEOTIDE SEQUENCE [LARGE SCALE GENOMIC DNA]</scope>
    <source>
        <strain evidence="2 3">FMUON74</strain>
    </source>
</reference>
<accession>A0A7G1KTD4</accession>
<evidence type="ECO:0000256" key="1">
    <source>
        <dbReference type="SAM" id="MobiDB-lite"/>
    </source>
</evidence>
<dbReference type="EMBL" id="AP023396">
    <property type="protein sequence ID" value="BCK57463.1"/>
    <property type="molecule type" value="Genomic_DNA"/>
</dbReference>
<dbReference type="AlphaFoldDB" id="A0A7G1KTD4"/>
<gene>
    <name evidence="2" type="ORF">NWFMUON74_52350</name>
</gene>
<keyword evidence="3" id="KW-1185">Reference proteome</keyword>
<dbReference type="GeneID" id="80349674"/>
<feature type="region of interest" description="Disordered" evidence="1">
    <location>
        <begin position="30"/>
        <end position="50"/>
    </location>
</feature>
<dbReference type="KEGG" id="nwl:NWFMUON74_52350"/>
<dbReference type="RefSeq" id="WP_187684366.1">
    <property type="nucleotide sequence ID" value="NZ_AP023396.1"/>
</dbReference>
<protein>
    <submittedName>
        <fullName evidence="2">Uncharacterized protein</fullName>
    </submittedName>
</protein>
<evidence type="ECO:0000313" key="3">
    <source>
        <dbReference type="Proteomes" id="UP000516173"/>
    </source>
</evidence>
<evidence type="ECO:0000313" key="2">
    <source>
        <dbReference type="EMBL" id="BCK57463.1"/>
    </source>
</evidence>
<feature type="compositionally biased region" description="Acidic residues" evidence="1">
    <location>
        <begin position="39"/>
        <end position="50"/>
    </location>
</feature>
<dbReference type="Proteomes" id="UP000516173">
    <property type="component" value="Chromosome"/>
</dbReference>
<name>A0A7G1KTD4_9NOCA</name>